<name>A0A3G9ICP1_9ACTN</name>
<evidence type="ECO:0000313" key="2">
    <source>
        <dbReference type="Proteomes" id="UP000271573"/>
    </source>
</evidence>
<sequence>MSGVTATSLNNGSVSIAVGASVAPGTAVTVAYRIWDQNGSSSNTITITVGHAPVTPNIGKSVWTGHSLTFNLLSTAKCDDLTSPCPASALSHIFIGGDQYNPGIKATVTSAGMVTISVDAHQYPFARAHIPYVLVDKYGRSTGLLVVSLLDSYNPTSKVIFNNPLGNSRQQQTINQEIIDLTNHAPKGATIEMISYTVDGQDLTYALVNAFKRGVNVRVLQGQGIVSGNVPYLQQNLGTNPAANSFYRICKAACRSAATGVPHTKVFAVTTAGRGTNVVVAASSNYSWGGAAFQWFDGYEMVNNAAAYAGFDHIFQESRGDRRPTDWTGLNYAVSGSILYTYPRIITTLSQMAGPTTPPCSATVTTKCYRVAPLLAGSANDWLEQALSQVGCNASTGYGKNGRTLVRVSIRALQGARGYDVAHMLGLLAKAGCDVRVITTQPSTDAVNALQSAGIWVGDQTWRWKYQVCSTDDTTGYTVKTYCWVPGLYTHMHALAVSGNFNGKQENLVWTGSESWATDAYYNDEQVVRLSGTGYFNSFQSVFNYNWAHYTHPFGQRPQGDPPYAPVTYP</sequence>
<dbReference type="Gene3D" id="3.30.870.10">
    <property type="entry name" value="Endonuclease Chain A"/>
    <property type="match status" value="2"/>
</dbReference>
<dbReference type="SUPFAM" id="SSF56024">
    <property type="entry name" value="Phospholipase D/nuclease"/>
    <property type="match status" value="1"/>
</dbReference>
<dbReference type="AlphaFoldDB" id="A0A3G9ICP1"/>
<organism evidence="1 2">
    <name type="scientific">Nocardioides baekrokdamisoli</name>
    <dbReference type="NCBI Taxonomy" id="1804624"/>
    <lineage>
        <taxon>Bacteria</taxon>
        <taxon>Bacillati</taxon>
        <taxon>Actinomycetota</taxon>
        <taxon>Actinomycetes</taxon>
        <taxon>Propionibacteriales</taxon>
        <taxon>Nocardioidaceae</taxon>
        <taxon>Nocardioides</taxon>
    </lineage>
</organism>
<reference evidence="1 2" key="1">
    <citation type="submission" date="2018-11" db="EMBL/GenBank/DDBJ databases">
        <title>Complete genome sequence of Nocardioides baekrokdamisoli strain KCTC 39748.</title>
        <authorList>
            <person name="Kang S.W."/>
            <person name="Lee K.C."/>
            <person name="Kim K.K."/>
            <person name="Kim J.S."/>
            <person name="Kim D.S."/>
            <person name="Ko S.H."/>
            <person name="Yang S.H."/>
            <person name="Shin Y.K."/>
            <person name="Lee J.S."/>
        </authorList>
    </citation>
    <scope>NUCLEOTIDE SEQUENCE [LARGE SCALE GENOMIC DNA]</scope>
    <source>
        <strain evidence="1 2">KCTC 39748</strain>
    </source>
</reference>
<dbReference type="EMBL" id="AP019307">
    <property type="protein sequence ID" value="BBH16132.1"/>
    <property type="molecule type" value="Genomic_DNA"/>
</dbReference>
<proteinExistence type="predicted"/>
<dbReference type="Proteomes" id="UP000271573">
    <property type="component" value="Chromosome"/>
</dbReference>
<gene>
    <name evidence="1" type="ORF">Back2_04190</name>
</gene>
<keyword evidence="2" id="KW-1185">Reference proteome</keyword>
<protein>
    <recommendedName>
        <fullName evidence="3">Phospholipase D-like domain-containing protein</fullName>
    </recommendedName>
</protein>
<evidence type="ECO:0000313" key="1">
    <source>
        <dbReference type="EMBL" id="BBH16132.1"/>
    </source>
</evidence>
<accession>A0A3G9ICP1</accession>
<dbReference type="KEGG" id="nbe:Back2_04190"/>
<evidence type="ECO:0008006" key="3">
    <source>
        <dbReference type="Google" id="ProtNLM"/>
    </source>
</evidence>